<dbReference type="PROSITE" id="PS50125">
    <property type="entry name" value="GUANYLATE_CYCLASE_2"/>
    <property type="match status" value="1"/>
</dbReference>
<dbReference type="SUPFAM" id="SSF55073">
    <property type="entry name" value="Nucleotide cyclase"/>
    <property type="match status" value="1"/>
</dbReference>
<feature type="domain" description="Guanylate cyclase" evidence="2">
    <location>
        <begin position="47"/>
        <end position="182"/>
    </location>
</feature>
<dbReference type="Pfam" id="PF00211">
    <property type="entry name" value="Guanylate_cyc"/>
    <property type="match status" value="1"/>
</dbReference>
<evidence type="ECO:0000256" key="1">
    <source>
        <dbReference type="ARBA" id="ARBA00005381"/>
    </source>
</evidence>
<reference evidence="4" key="1">
    <citation type="submission" date="2016-11" db="EMBL/GenBank/DDBJ databases">
        <title>Draft genome sequence of Anoxybacillus sp. strain 103 isolated from the Qarvajar hot spring in Nagorno-Karabach.</title>
        <authorList>
            <person name="Hovhannisyan P."/>
            <person name="Panosyan H."/>
            <person name="Birkeland N.-K."/>
        </authorList>
    </citation>
    <scope>NUCLEOTIDE SEQUENCE [LARGE SCALE GENOMIC DNA]</scope>
    <source>
        <strain evidence="4">103</strain>
    </source>
</reference>
<dbReference type="CDD" id="cd07302">
    <property type="entry name" value="CHD"/>
    <property type="match status" value="1"/>
</dbReference>
<dbReference type="RefSeq" id="WP_077429620.1">
    <property type="nucleotide sequence ID" value="NZ_MQAD01000021.1"/>
</dbReference>
<dbReference type="EMBL" id="MQAD01000021">
    <property type="protein sequence ID" value="OOE01325.1"/>
    <property type="molecule type" value="Genomic_DNA"/>
</dbReference>
<dbReference type="InterPro" id="IPR001054">
    <property type="entry name" value="A/G_cyclase"/>
</dbReference>
<dbReference type="PANTHER" id="PTHR43081">
    <property type="entry name" value="ADENYLATE CYCLASE, TERMINAL-DIFFERENTIATION SPECIFIC-RELATED"/>
    <property type="match status" value="1"/>
</dbReference>
<dbReference type="PANTHER" id="PTHR43081:SF1">
    <property type="entry name" value="ADENYLATE CYCLASE, TERMINAL-DIFFERENTIATION SPECIFIC"/>
    <property type="match status" value="1"/>
</dbReference>
<proteinExistence type="inferred from homology"/>
<dbReference type="AlphaFoldDB" id="A0A1V3FIA5"/>
<evidence type="ECO:0000313" key="3">
    <source>
        <dbReference type="EMBL" id="OOE01325.1"/>
    </source>
</evidence>
<gene>
    <name evidence="3" type="ORF">BO219_11475</name>
</gene>
<accession>A0A1V3FIA5</accession>
<protein>
    <recommendedName>
        <fullName evidence="2">Guanylate cyclase domain-containing protein</fullName>
    </recommendedName>
</protein>
<keyword evidence="4" id="KW-1185">Reference proteome</keyword>
<organism evidence="3 4">
    <name type="scientific">Anoxybacillus kestanbolensis</name>
    <dbReference type="NCBI Taxonomy" id="227476"/>
    <lineage>
        <taxon>Bacteria</taxon>
        <taxon>Bacillati</taxon>
        <taxon>Bacillota</taxon>
        <taxon>Bacilli</taxon>
        <taxon>Bacillales</taxon>
        <taxon>Anoxybacillaceae</taxon>
        <taxon>Anoxybacillus</taxon>
    </lineage>
</organism>
<dbReference type="GO" id="GO:0004016">
    <property type="term" value="F:adenylate cyclase activity"/>
    <property type="evidence" value="ECO:0007669"/>
    <property type="project" value="UniProtKB-ARBA"/>
</dbReference>
<dbReference type="Proteomes" id="UP000188458">
    <property type="component" value="Unassembled WGS sequence"/>
</dbReference>
<dbReference type="InterPro" id="IPR029787">
    <property type="entry name" value="Nucleotide_cyclase"/>
</dbReference>
<dbReference type="Gene3D" id="3.30.70.1230">
    <property type="entry name" value="Nucleotide cyclase"/>
    <property type="match status" value="1"/>
</dbReference>
<dbReference type="GO" id="GO:0009190">
    <property type="term" value="P:cyclic nucleotide biosynthetic process"/>
    <property type="evidence" value="ECO:0007669"/>
    <property type="project" value="InterPro"/>
</dbReference>
<dbReference type="InterPro" id="IPR050697">
    <property type="entry name" value="Adenylyl/Guanylyl_Cyclase_3/4"/>
</dbReference>
<evidence type="ECO:0000313" key="4">
    <source>
        <dbReference type="Proteomes" id="UP000188458"/>
    </source>
</evidence>
<evidence type="ECO:0000259" key="2">
    <source>
        <dbReference type="PROSITE" id="PS50125"/>
    </source>
</evidence>
<comment type="similarity">
    <text evidence="1">Belongs to the adenylyl cyclase class-3 family.</text>
</comment>
<comment type="caution">
    <text evidence="3">The sequence shown here is derived from an EMBL/GenBank/DDBJ whole genome shotgun (WGS) entry which is preliminary data.</text>
</comment>
<name>A0A1V3FIA5_9BACL</name>
<sequence>MGMKDDITKKVKEIINSNFDVEEVTYVPDIEDAKLTFGNKGLKFKTTVLHIDMRGSTQILNAHNKTTVAKIHMSYFHTIVKIANKLGGEVRSFNGDSMLVFFPGSTKSTLTNAVKAAMQMKYMISDPNSGINEILAKYSAIDFGIGIDYGEVLCTKIGVAGNPNNKGLFWAGNAVNKSVRLSDLSSNPNHIHISKLVYDNLLDELKYIEKEIFPGYVQKTDIWTSKIFTYNNEYQSCYYTTYQYTVD</sequence>
<dbReference type="GO" id="GO:0035556">
    <property type="term" value="P:intracellular signal transduction"/>
    <property type="evidence" value="ECO:0007669"/>
    <property type="project" value="InterPro"/>
</dbReference>